<evidence type="ECO:0000256" key="1">
    <source>
        <dbReference type="ARBA" id="ARBA00004123"/>
    </source>
</evidence>
<dbReference type="Pfam" id="PF23132">
    <property type="entry name" value="DUF7049"/>
    <property type="match status" value="1"/>
</dbReference>
<dbReference type="PANTHER" id="PTHR46665:SF1">
    <property type="entry name" value="SPERMATOGENESIS- AND OOGENESIS-SPECIFIC BASIC HELIX-LOOP-HELIX-CONTAINING PROTEIN 1"/>
    <property type="match status" value="1"/>
</dbReference>
<reference evidence="7" key="1">
    <citation type="submission" date="2020-06" db="EMBL/GenBank/DDBJ databases">
        <authorList>
            <person name="Li T."/>
            <person name="Hu X."/>
            <person name="Zhang T."/>
            <person name="Song X."/>
            <person name="Zhang H."/>
            <person name="Dai N."/>
            <person name="Sheng W."/>
            <person name="Hou X."/>
            <person name="Wei L."/>
        </authorList>
    </citation>
    <scope>NUCLEOTIDE SEQUENCE</scope>
    <source>
        <strain evidence="7">G01</strain>
        <tissue evidence="7">Leaf</tissue>
    </source>
</reference>
<accession>A0AAW2IPW4</accession>
<keyword evidence="4" id="KW-0539">Nucleus</keyword>
<protein>
    <submittedName>
        <fullName evidence="7">Transcription factor</fullName>
    </submittedName>
</protein>
<dbReference type="Pfam" id="PF23133">
    <property type="entry name" value="DUF7050"/>
    <property type="match status" value="1"/>
</dbReference>
<evidence type="ECO:0000256" key="5">
    <source>
        <dbReference type="SAM" id="MobiDB-lite"/>
    </source>
</evidence>
<comment type="subcellular location">
    <subcellularLocation>
        <location evidence="1">Nucleus</location>
    </subcellularLocation>
</comment>
<dbReference type="InterPro" id="IPR045239">
    <property type="entry name" value="bHLH95_bHLH"/>
</dbReference>
<evidence type="ECO:0000256" key="4">
    <source>
        <dbReference type="ARBA" id="ARBA00023242"/>
    </source>
</evidence>
<feature type="compositionally biased region" description="Pro residues" evidence="5">
    <location>
        <begin position="165"/>
        <end position="174"/>
    </location>
</feature>
<dbReference type="Gene3D" id="4.10.280.10">
    <property type="entry name" value="Helix-loop-helix DNA-binding domain"/>
    <property type="match status" value="1"/>
</dbReference>
<organism evidence="7">
    <name type="scientific">Sesamum angustifolium</name>
    <dbReference type="NCBI Taxonomy" id="2727405"/>
    <lineage>
        <taxon>Eukaryota</taxon>
        <taxon>Viridiplantae</taxon>
        <taxon>Streptophyta</taxon>
        <taxon>Embryophyta</taxon>
        <taxon>Tracheophyta</taxon>
        <taxon>Spermatophyta</taxon>
        <taxon>Magnoliopsida</taxon>
        <taxon>eudicotyledons</taxon>
        <taxon>Gunneridae</taxon>
        <taxon>Pentapetalae</taxon>
        <taxon>asterids</taxon>
        <taxon>lamiids</taxon>
        <taxon>Lamiales</taxon>
        <taxon>Pedaliaceae</taxon>
        <taxon>Sesamum</taxon>
    </lineage>
</organism>
<feature type="domain" description="BHLH" evidence="6">
    <location>
        <begin position="351"/>
        <end position="400"/>
    </location>
</feature>
<comment type="caution">
    <text evidence="7">The sequence shown here is derived from an EMBL/GenBank/DDBJ whole genome shotgun (WGS) entry which is preliminary data.</text>
</comment>
<name>A0AAW2IPW4_9LAMI</name>
<dbReference type="PANTHER" id="PTHR46665">
    <property type="entry name" value="TRANSCRIPTION FACTOR BHLH041-RELATED-RELATED"/>
    <property type="match status" value="1"/>
</dbReference>
<sequence length="539" mass="60104">MDSIFLLGEGERTAFLQQMMQSFGCAYICLWSYLPPPSNCLLALDGVYREVSDQPSSSAGSLARRLFGVYRESVIFIDSGRIPGFAFKNHLSYMELKLHDLRRMASSEVQLHFYQEAGIKTVVFMGCATGEIELGMSNDPQADLQVEMKNLFPDDFSRQAMSSEQPPPTDPNQPPSSSSSSLRSLSVDSTEYSPLLFNIPTSSFIQEPPKEALNIGQTLLGETLRSLPISAPLITTSTDHHQAAIQGLSQIRNVQFPSIESEDSAMTKAILAVLSSPSSASSSCHQQMATNFPPTSRSPTAFRSYPSAALAPVAGRSSRKHSMFKRAVLFFRNVNMRRRQELQIQGNRPTTTQLHHMISERRRREKLNESFQILRSLLPPGSKKDKASVLSSTTEYLSSLKSQVEELSKRNQMLESQLAVQRSDEASNQDQVEGSSSSVERVNVEMNQVSSSSASEARFLDLRVTVRGETSMLDLAIRVLEFLKQQRNVSLLSVESNTRMLESIPVHRIMLRLKIEGDEFDESAFQEAVRRVVDDLPQS</sequence>
<dbReference type="InterPro" id="IPR036638">
    <property type="entry name" value="HLH_DNA-bd_sf"/>
</dbReference>
<keyword evidence="3" id="KW-0804">Transcription</keyword>
<feature type="compositionally biased region" description="Low complexity" evidence="5">
    <location>
        <begin position="175"/>
        <end position="184"/>
    </location>
</feature>
<dbReference type="CDD" id="cd11393">
    <property type="entry name" value="bHLH_AtbHLH_like"/>
    <property type="match status" value="1"/>
</dbReference>
<dbReference type="AlphaFoldDB" id="A0AAW2IPW4"/>
<evidence type="ECO:0000256" key="2">
    <source>
        <dbReference type="ARBA" id="ARBA00023015"/>
    </source>
</evidence>
<evidence type="ECO:0000259" key="6">
    <source>
        <dbReference type="PROSITE" id="PS50888"/>
    </source>
</evidence>
<reference evidence="7" key="2">
    <citation type="journal article" date="2024" name="Plant">
        <title>Genomic evolution and insights into agronomic trait innovations of Sesamum species.</title>
        <authorList>
            <person name="Miao H."/>
            <person name="Wang L."/>
            <person name="Qu L."/>
            <person name="Liu H."/>
            <person name="Sun Y."/>
            <person name="Le M."/>
            <person name="Wang Q."/>
            <person name="Wei S."/>
            <person name="Zheng Y."/>
            <person name="Lin W."/>
            <person name="Duan Y."/>
            <person name="Cao H."/>
            <person name="Xiong S."/>
            <person name="Wang X."/>
            <person name="Wei L."/>
            <person name="Li C."/>
            <person name="Ma Q."/>
            <person name="Ju M."/>
            <person name="Zhao R."/>
            <person name="Li G."/>
            <person name="Mu C."/>
            <person name="Tian Q."/>
            <person name="Mei H."/>
            <person name="Zhang T."/>
            <person name="Gao T."/>
            <person name="Zhang H."/>
        </authorList>
    </citation>
    <scope>NUCLEOTIDE SEQUENCE</scope>
    <source>
        <strain evidence="7">G01</strain>
    </source>
</reference>
<evidence type="ECO:0000313" key="7">
    <source>
        <dbReference type="EMBL" id="KAL0283916.1"/>
    </source>
</evidence>
<dbReference type="Pfam" id="PF00010">
    <property type="entry name" value="HLH"/>
    <property type="match status" value="1"/>
</dbReference>
<dbReference type="InterPro" id="IPR055477">
    <property type="entry name" value="DUF7049"/>
</dbReference>
<dbReference type="PROSITE" id="PS50888">
    <property type="entry name" value="BHLH"/>
    <property type="match status" value="1"/>
</dbReference>
<dbReference type="SMART" id="SM00353">
    <property type="entry name" value="HLH"/>
    <property type="match status" value="1"/>
</dbReference>
<gene>
    <name evidence="7" type="ORF">Sangu_2859300</name>
</gene>
<evidence type="ECO:0000256" key="3">
    <source>
        <dbReference type="ARBA" id="ARBA00023163"/>
    </source>
</evidence>
<dbReference type="GO" id="GO:0046983">
    <property type="term" value="F:protein dimerization activity"/>
    <property type="evidence" value="ECO:0007669"/>
    <property type="project" value="InterPro"/>
</dbReference>
<dbReference type="InterPro" id="IPR055478">
    <property type="entry name" value="DUF7050"/>
</dbReference>
<dbReference type="EMBL" id="JACGWK010001688">
    <property type="protein sequence ID" value="KAL0283916.1"/>
    <property type="molecule type" value="Genomic_DNA"/>
</dbReference>
<keyword evidence="2" id="KW-0805">Transcription regulation</keyword>
<dbReference type="InterPro" id="IPR044658">
    <property type="entry name" value="bHLH92/bHLH041-like"/>
</dbReference>
<feature type="region of interest" description="Disordered" evidence="5">
    <location>
        <begin position="158"/>
        <end position="184"/>
    </location>
</feature>
<dbReference type="InterPro" id="IPR011598">
    <property type="entry name" value="bHLH_dom"/>
</dbReference>
<feature type="region of interest" description="Disordered" evidence="5">
    <location>
        <begin position="416"/>
        <end position="441"/>
    </location>
</feature>
<proteinExistence type="predicted"/>
<dbReference type="SUPFAM" id="SSF47459">
    <property type="entry name" value="HLH, helix-loop-helix DNA-binding domain"/>
    <property type="match status" value="1"/>
</dbReference>
<dbReference type="GO" id="GO:0005634">
    <property type="term" value="C:nucleus"/>
    <property type="evidence" value="ECO:0007669"/>
    <property type="project" value="UniProtKB-SubCell"/>
</dbReference>